<organism evidence="1 2">
    <name type="scientific">Ferranicluibacter rubi</name>
    <dbReference type="NCBI Taxonomy" id="2715133"/>
    <lineage>
        <taxon>Bacteria</taxon>
        <taxon>Pseudomonadati</taxon>
        <taxon>Pseudomonadota</taxon>
        <taxon>Alphaproteobacteria</taxon>
        <taxon>Hyphomicrobiales</taxon>
        <taxon>Rhizobiaceae</taxon>
        <taxon>Ferranicluibacter</taxon>
    </lineage>
</organism>
<evidence type="ECO:0000313" key="2">
    <source>
        <dbReference type="Proteomes" id="UP001155840"/>
    </source>
</evidence>
<dbReference type="RefSeq" id="WP_167126751.1">
    <property type="nucleotide sequence ID" value="NZ_JAANCM010000001.1"/>
</dbReference>
<keyword evidence="2" id="KW-1185">Reference proteome</keyword>
<comment type="caution">
    <text evidence="1">The sequence shown here is derived from an EMBL/GenBank/DDBJ whole genome shotgun (WGS) entry which is preliminary data.</text>
</comment>
<protein>
    <submittedName>
        <fullName evidence="1">Uncharacterized protein</fullName>
    </submittedName>
</protein>
<dbReference type="AlphaFoldDB" id="A0AA44C9F7"/>
<accession>A0AA44C9F7</accession>
<proteinExistence type="predicted"/>
<dbReference type="EMBL" id="JAANCM010000001">
    <property type="protein sequence ID" value="NHT74748.1"/>
    <property type="molecule type" value="Genomic_DNA"/>
</dbReference>
<sequence>MNKIVRAHYPASKLPDDLRSGFDSDATVRIVIEQQDISPYVPERGVAEKTPLFLPTYREPGAPIELADLLKDIRAYKEKRGSTTDTEEAVRRIRELRDEWDDE</sequence>
<gene>
    <name evidence="1" type="ORF">G8E10_03155</name>
</gene>
<evidence type="ECO:0000313" key="1">
    <source>
        <dbReference type="EMBL" id="NHT74748.1"/>
    </source>
</evidence>
<reference evidence="1" key="1">
    <citation type="submission" date="2020-03" db="EMBL/GenBank/DDBJ databases">
        <title>Ferranicluibacter endophyticum gen. nov., sp. nov., a new genus isolated from Rubus ulmifolius Schott. stem.</title>
        <authorList>
            <person name="Roca-Couso R."/>
            <person name="Flores-Felix J.D."/>
            <person name="Igual J.M."/>
            <person name="Rivas R."/>
        </authorList>
    </citation>
    <scope>NUCLEOTIDE SEQUENCE</scope>
    <source>
        <strain evidence="1">CRRU44</strain>
    </source>
</reference>
<name>A0AA44C9F7_9HYPH</name>
<dbReference type="Proteomes" id="UP001155840">
    <property type="component" value="Unassembled WGS sequence"/>
</dbReference>